<reference evidence="2" key="1">
    <citation type="journal article" date="2019" name="bioRxiv">
        <title>The Genome of the Zebra Mussel, Dreissena polymorpha: A Resource for Invasive Species Research.</title>
        <authorList>
            <person name="McCartney M.A."/>
            <person name="Auch B."/>
            <person name="Kono T."/>
            <person name="Mallez S."/>
            <person name="Zhang Y."/>
            <person name="Obille A."/>
            <person name="Becker A."/>
            <person name="Abrahante J.E."/>
            <person name="Garbe J."/>
            <person name="Badalamenti J.P."/>
            <person name="Herman A."/>
            <person name="Mangelson H."/>
            <person name="Liachko I."/>
            <person name="Sullivan S."/>
            <person name="Sone E.D."/>
            <person name="Koren S."/>
            <person name="Silverstein K.A.T."/>
            <person name="Beckman K.B."/>
            <person name="Gohl D.M."/>
        </authorList>
    </citation>
    <scope>NUCLEOTIDE SEQUENCE</scope>
    <source>
        <strain evidence="2">Duluth1</strain>
        <tissue evidence="2">Whole animal</tissue>
    </source>
</reference>
<evidence type="ECO:0000256" key="1">
    <source>
        <dbReference type="SAM" id="Coils"/>
    </source>
</evidence>
<name>A0A9D4HMQ2_DREPO</name>
<keyword evidence="1" id="KW-0175">Coiled coil</keyword>
<keyword evidence="3" id="KW-1185">Reference proteome</keyword>
<organism evidence="2 3">
    <name type="scientific">Dreissena polymorpha</name>
    <name type="common">Zebra mussel</name>
    <name type="synonym">Mytilus polymorpha</name>
    <dbReference type="NCBI Taxonomy" id="45954"/>
    <lineage>
        <taxon>Eukaryota</taxon>
        <taxon>Metazoa</taxon>
        <taxon>Spiralia</taxon>
        <taxon>Lophotrochozoa</taxon>
        <taxon>Mollusca</taxon>
        <taxon>Bivalvia</taxon>
        <taxon>Autobranchia</taxon>
        <taxon>Heteroconchia</taxon>
        <taxon>Euheterodonta</taxon>
        <taxon>Imparidentia</taxon>
        <taxon>Neoheterodontei</taxon>
        <taxon>Myida</taxon>
        <taxon>Dreissenoidea</taxon>
        <taxon>Dreissenidae</taxon>
        <taxon>Dreissena</taxon>
    </lineage>
</organism>
<dbReference type="Gene3D" id="1.20.5.170">
    <property type="match status" value="1"/>
</dbReference>
<gene>
    <name evidence="2" type="ORF">DPMN_065027</name>
</gene>
<evidence type="ECO:0000313" key="3">
    <source>
        <dbReference type="Proteomes" id="UP000828390"/>
    </source>
</evidence>
<proteinExistence type="predicted"/>
<accession>A0A9D4HMQ2</accession>
<dbReference type="Gene3D" id="3.30.70.1820">
    <property type="entry name" value="L1 transposable element, RRM domain"/>
    <property type="match status" value="1"/>
</dbReference>
<comment type="caution">
    <text evidence="2">The sequence shown here is derived from an EMBL/GenBank/DDBJ whole genome shotgun (WGS) entry which is preliminary data.</text>
</comment>
<dbReference type="EMBL" id="JAIWYP010000013">
    <property type="protein sequence ID" value="KAH3722076.1"/>
    <property type="molecule type" value="Genomic_DNA"/>
</dbReference>
<protein>
    <submittedName>
        <fullName evidence="2">Uncharacterized protein</fullName>
    </submittedName>
</protein>
<dbReference type="AlphaFoldDB" id="A0A9D4HMQ2"/>
<reference evidence="2" key="2">
    <citation type="submission" date="2020-11" db="EMBL/GenBank/DDBJ databases">
        <authorList>
            <person name="McCartney M.A."/>
            <person name="Auch B."/>
            <person name="Kono T."/>
            <person name="Mallez S."/>
            <person name="Becker A."/>
            <person name="Gohl D.M."/>
            <person name="Silverstein K.A.T."/>
            <person name="Koren S."/>
            <person name="Bechman K.B."/>
            <person name="Herman A."/>
            <person name="Abrahante J.E."/>
            <person name="Garbe J."/>
        </authorList>
    </citation>
    <scope>NUCLEOTIDE SEQUENCE</scope>
    <source>
        <strain evidence="2">Duluth1</strain>
        <tissue evidence="2">Whole animal</tissue>
    </source>
</reference>
<dbReference type="Proteomes" id="UP000828390">
    <property type="component" value="Unassembled WGS sequence"/>
</dbReference>
<feature type="coiled-coil region" evidence="1">
    <location>
        <begin position="33"/>
        <end position="67"/>
    </location>
</feature>
<sequence>MCNMEKDLNKLWVALEDRVRKVDERVTRIEDKVDGADINAAQLSERVQELEKQRDTLRDNITYLQSQSMRNNLIFTGLSEDSSNGSEPPETTEKRLRQHLHDACKVARDVADSIKFERVHRSPSSPISGKVRNSDKTYIFQEQKERSKVLERVRWDCAPCVSTISTGRHRKTA</sequence>
<evidence type="ECO:0000313" key="2">
    <source>
        <dbReference type="EMBL" id="KAH3722076.1"/>
    </source>
</evidence>